<keyword evidence="12" id="KW-0238">DNA-binding</keyword>
<name>A0A7R9E2D8_9NEOP</name>
<dbReference type="FunFam" id="3.40.50.10810:FF:000010">
    <property type="entry name" value="DNA repair and recombination protein RAD54-like"/>
    <property type="match status" value="1"/>
</dbReference>
<dbReference type="PROSITE" id="PS51194">
    <property type="entry name" value="HELICASE_CTER"/>
    <property type="match status" value="1"/>
</dbReference>
<evidence type="ECO:0000256" key="15">
    <source>
        <dbReference type="ARBA" id="ARBA00023306"/>
    </source>
</evidence>
<dbReference type="EMBL" id="OB793101">
    <property type="protein sequence ID" value="CAD7426064.1"/>
    <property type="molecule type" value="Genomic_DNA"/>
</dbReference>
<dbReference type="GO" id="GO:0015616">
    <property type="term" value="F:DNA translocase activity"/>
    <property type="evidence" value="ECO:0007669"/>
    <property type="project" value="TreeGrafter"/>
</dbReference>
<evidence type="ECO:0000256" key="5">
    <source>
        <dbReference type="ARBA" id="ARBA00022618"/>
    </source>
</evidence>
<accession>A0A7R9E2D8</accession>
<comment type="similarity">
    <text evidence="1">Belongs to the SNF2/RAD54 helicase family.</text>
</comment>
<reference evidence="21" key="1">
    <citation type="submission" date="2020-11" db="EMBL/GenBank/DDBJ databases">
        <authorList>
            <person name="Tran Van P."/>
        </authorList>
    </citation>
    <scope>NUCLEOTIDE SEQUENCE</scope>
</reference>
<dbReference type="GO" id="GO:0003677">
    <property type="term" value="F:DNA binding"/>
    <property type="evidence" value="ECO:0007669"/>
    <property type="project" value="UniProtKB-KW"/>
</dbReference>
<evidence type="ECO:0000256" key="4">
    <source>
        <dbReference type="ARBA" id="ARBA00022553"/>
    </source>
</evidence>
<keyword evidence="8" id="KW-0498">Mitosis</keyword>
<keyword evidence="13" id="KW-0234">DNA repair</keyword>
<keyword evidence="5" id="KW-0132">Cell division</keyword>
<keyword evidence="10" id="KW-0347">Helicase</keyword>
<dbReference type="InterPro" id="IPR014001">
    <property type="entry name" value="Helicase_ATP-bd"/>
</dbReference>
<evidence type="ECO:0000256" key="11">
    <source>
        <dbReference type="ARBA" id="ARBA00022840"/>
    </source>
</evidence>
<dbReference type="Pfam" id="PF00271">
    <property type="entry name" value="Helicase_C"/>
    <property type="match status" value="1"/>
</dbReference>
<keyword evidence="4" id="KW-0597">Phosphoprotein</keyword>
<dbReference type="InterPro" id="IPR000330">
    <property type="entry name" value="SNF2_N"/>
</dbReference>
<evidence type="ECO:0000256" key="17">
    <source>
        <dbReference type="ARBA" id="ARBA00029956"/>
    </source>
</evidence>
<dbReference type="GO" id="GO:0016787">
    <property type="term" value="F:hydrolase activity"/>
    <property type="evidence" value="ECO:0007669"/>
    <property type="project" value="UniProtKB-KW"/>
</dbReference>
<dbReference type="Gene3D" id="3.40.50.300">
    <property type="entry name" value="P-loop containing nucleotide triphosphate hydrolases"/>
    <property type="match status" value="1"/>
</dbReference>
<feature type="region of interest" description="Disordered" evidence="18">
    <location>
        <begin position="1"/>
        <end position="43"/>
    </location>
</feature>
<sequence>MSSETQRRRSLAPSQVAKRHPEDGSPVERSQKTKRGRLVLRKPLSPLPTDRVISQAVPNIPEAISNHEALIRKLLSKPFKVPIPNYNGPLGSRALGVGRSRCRRALHDPYDPGALVLYSPPELSAHDKLKTDSLKQPVHVVVDPVLCNILRPHQREGVKFMYECVTGQRIEDAYGCIMADEMGLGKTLQCITLMWTLLRQGPDCKPTIDKAVVVAPSSLVKNWFNEINKWLGGRVNSLAIDNGTKDQIDTNLRSFMQTYSRRPANPILIISYETFRLHAHVLHQGEVGLVLCDEGHRLKNCENQTYQALMGLKAKRRVLLSGTPIQNDLLEYFSLVQFVNQGILGTAQEFRRKFENPILRGQDADATDEERKKGQQCLEELSNIVNRCLIRRTSALLSKYLPVKIEQVICVKMSPLQQKLYKAFISSDALKKAVGGENTGKVNLSALSSITSLKKLCNHPDLVYDKIQTRSEGFEKALELLPDKYDVRKVVPELSGKLMVLDCLLAVVKTTSDDKVVLVSNYTQTLDLFERLCHMRGYPYVRLDGSMTIKKRAKVVERFNDSSSPDYIFMLSSKAGGCGLNLIGANRLVMFDPDWNPANDDQAMARVWRDGQQKHCYIYRLLCTGTIEEKIFQRQAHKKALSSCVVDNEEDVARHFSLADLRHLFKLEEGTLSDTHDKFRCKRCINHIQVKPPPDGTDCTSDLSCWHHCADKKGLVDVVLKQCWEAGVSFVFHHRSHEQKTVHRCPPLSFPQEYRSNCSVLPLLFSLGDGAHYSPWVEIHTRVLDPSLNCARALQLLGLGRVTPPSCSGLGSMAPPFCFFLHCNLVFR</sequence>
<dbReference type="SUPFAM" id="SSF52540">
    <property type="entry name" value="P-loop containing nucleoside triphosphate hydrolases"/>
    <property type="match status" value="2"/>
</dbReference>
<keyword evidence="9" id="KW-0378">Hydrolase</keyword>
<keyword evidence="6" id="KW-0547">Nucleotide-binding</keyword>
<organism evidence="21">
    <name type="scientific">Timema monikensis</name>
    <dbReference type="NCBI Taxonomy" id="170555"/>
    <lineage>
        <taxon>Eukaryota</taxon>
        <taxon>Metazoa</taxon>
        <taxon>Ecdysozoa</taxon>
        <taxon>Arthropoda</taxon>
        <taxon>Hexapoda</taxon>
        <taxon>Insecta</taxon>
        <taxon>Pterygota</taxon>
        <taxon>Neoptera</taxon>
        <taxon>Polyneoptera</taxon>
        <taxon>Phasmatodea</taxon>
        <taxon>Timematodea</taxon>
        <taxon>Timematoidea</taxon>
        <taxon>Timematidae</taxon>
        <taxon>Timema</taxon>
    </lineage>
</organism>
<dbReference type="PANTHER" id="PTHR45629">
    <property type="entry name" value="SNF2/RAD54 FAMILY MEMBER"/>
    <property type="match status" value="1"/>
</dbReference>
<evidence type="ECO:0000256" key="8">
    <source>
        <dbReference type="ARBA" id="ARBA00022776"/>
    </source>
</evidence>
<dbReference type="InterPro" id="IPR001650">
    <property type="entry name" value="Helicase_C-like"/>
</dbReference>
<dbReference type="GO" id="GO:0004386">
    <property type="term" value="F:helicase activity"/>
    <property type="evidence" value="ECO:0007669"/>
    <property type="project" value="UniProtKB-KW"/>
</dbReference>
<dbReference type="Gene3D" id="3.40.50.10810">
    <property type="entry name" value="Tandem AAA-ATPase domain"/>
    <property type="match status" value="1"/>
</dbReference>
<keyword evidence="7" id="KW-0227">DNA damage</keyword>
<proteinExistence type="inferred from homology"/>
<feature type="domain" description="Helicase ATP-binding" evidence="19">
    <location>
        <begin position="167"/>
        <end position="342"/>
    </location>
</feature>
<evidence type="ECO:0000256" key="10">
    <source>
        <dbReference type="ARBA" id="ARBA00022806"/>
    </source>
</evidence>
<dbReference type="Gene3D" id="1.20.120.850">
    <property type="entry name" value="SWI2/SNF2 ATPases, N-terminal domain"/>
    <property type="match status" value="1"/>
</dbReference>
<keyword evidence="11" id="KW-0067">ATP-binding</keyword>
<evidence type="ECO:0000256" key="14">
    <source>
        <dbReference type="ARBA" id="ARBA00023254"/>
    </source>
</evidence>
<evidence type="ECO:0000256" key="18">
    <source>
        <dbReference type="SAM" id="MobiDB-lite"/>
    </source>
</evidence>
<dbReference type="FunFam" id="3.40.50.300:FF:000332">
    <property type="entry name" value="DNA repair and recombination protein RAD54-like"/>
    <property type="match status" value="1"/>
</dbReference>
<evidence type="ECO:0000256" key="12">
    <source>
        <dbReference type="ARBA" id="ARBA00023125"/>
    </source>
</evidence>
<evidence type="ECO:0000256" key="7">
    <source>
        <dbReference type="ARBA" id="ARBA00022763"/>
    </source>
</evidence>
<evidence type="ECO:0000313" key="21">
    <source>
        <dbReference type="EMBL" id="CAD7426064.1"/>
    </source>
</evidence>
<dbReference type="SMART" id="SM00490">
    <property type="entry name" value="HELICc"/>
    <property type="match status" value="1"/>
</dbReference>
<dbReference type="PANTHER" id="PTHR45629:SF7">
    <property type="entry name" value="DNA EXCISION REPAIR PROTEIN ERCC-6-RELATED"/>
    <property type="match status" value="1"/>
</dbReference>
<evidence type="ECO:0000256" key="3">
    <source>
        <dbReference type="ARBA" id="ARBA00015341"/>
    </source>
</evidence>
<dbReference type="GO" id="GO:0045003">
    <property type="term" value="P:double-strand break repair via synthesis-dependent strand annealing"/>
    <property type="evidence" value="ECO:0007669"/>
    <property type="project" value="TreeGrafter"/>
</dbReference>
<dbReference type="CDD" id="cd18793">
    <property type="entry name" value="SF2_C_SNF"/>
    <property type="match status" value="1"/>
</dbReference>
<dbReference type="SMART" id="SM00487">
    <property type="entry name" value="DEXDc"/>
    <property type="match status" value="1"/>
</dbReference>
<feature type="domain" description="Helicase C-terminal" evidence="20">
    <location>
        <begin position="500"/>
        <end position="653"/>
    </location>
</feature>
<comment type="function">
    <text evidence="16">Involved in mitotic DNA repair and meiotic recombination. Functions in the recombinational DNA repair pathway. Essential for interhomolog gene conversion (GC), but may have a less important role in intersister GC than spn-A/Rad51. In the presence of DNA, spn-A/Rad51 enhances the ATPase activity of okr/Rad54.</text>
</comment>
<keyword evidence="14" id="KW-0469">Meiosis</keyword>
<comment type="subunit">
    <text evidence="2">Interacts (via N-terminus) with spn-A/Rad51.</text>
</comment>
<evidence type="ECO:0000256" key="6">
    <source>
        <dbReference type="ARBA" id="ARBA00022741"/>
    </source>
</evidence>
<dbReference type="InterPro" id="IPR050496">
    <property type="entry name" value="SNF2_RAD54_helicase_repair"/>
</dbReference>
<evidence type="ECO:0000259" key="20">
    <source>
        <dbReference type="PROSITE" id="PS51194"/>
    </source>
</evidence>
<dbReference type="GO" id="GO:0005524">
    <property type="term" value="F:ATP binding"/>
    <property type="evidence" value="ECO:0007669"/>
    <property type="project" value="UniProtKB-KW"/>
</dbReference>
<evidence type="ECO:0000256" key="9">
    <source>
        <dbReference type="ARBA" id="ARBA00022801"/>
    </source>
</evidence>
<dbReference type="CDD" id="cd18067">
    <property type="entry name" value="DEXHc_RAD54A"/>
    <property type="match status" value="1"/>
</dbReference>
<evidence type="ECO:0000259" key="19">
    <source>
        <dbReference type="PROSITE" id="PS51192"/>
    </source>
</evidence>
<dbReference type="GO" id="GO:0051301">
    <property type="term" value="P:cell division"/>
    <property type="evidence" value="ECO:0007669"/>
    <property type="project" value="UniProtKB-KW"/>
</dbReference>
<evidence type="ECO:0000256" key="1">
    <source>
        <dbReference type="ARBA" id="ARBA00007025"/>
    </source>
</evidence>
<protein>
    <recommendedName>
        <fullName evidence="3">DNA repair and recombination protein RAD54-like</fullName>
    </recommendedName>
    <alternativeName>
        <fullName evidence="17">Protein okra</fullName>
    </alternativeName>
</protein>
<evidence type="ECO:0000256" key="13">
    <source>
        <dbReference type="ARBA" id="ARBA00023204"/>
    </source>
</evidence>
<dbReference type="InterPro" id="IPR027417">
    <property type="entry name" value="P-loop_NTPase"/>
</dbReference>
<dbReference type="GO" id="GO:0007131">
    <property type="term" value="P:reciprocal meiotic recombination"/>
    <property type="evidence" value="ECO:0007669"/>
    <property type="project" value="TreeGrafter"/>
</dbReference>
<dbReference type="GO" id="GO:0005634">
    <property type="term" value="C:nucleus"/>
    <property type="evidence" value="ECO:0007669"/>
    <property type="project" value="TreeGrafter"/>
</dbReference>
<dbReference type="InterPro" id="IPR038718">
    <property type="entry name" value="SNF2-like_sf"/>
</dbReference>
<evidence type="ECO:0000256" key="2">
    <source>
        <dbReference type="ARBA" id="ARBA00011467"/>
    </source>
</evidence>
<dbReference type="InterPro" id="IPR049730">
    <property type="entry name" value="SNF2/RAD54-like_C"/>
</dbReference>
<dbReference type="PROSITE" id="PS51192">
    <property type="entry name" value="HELICASE_ATP_BIND_1"/>
    <property type="match status" value="1"/>
</dbReference>
<keyword evidence="15" id="KW-0131">Cell cycle</keyword>
<dbReference type="Pfam" id="PF00176">
    <property type="entry name" value="SNF2-rel_dom"/>
    <property type="match status" value="1"/>
</dbReference>
<evidence type="ECO:0000256" key="16">
    <source>
        <dbReference type="ARBA" id="ARBA00024776"/>
    </source>
</evidence>
<dbReference type="AlphaFoldDB" id="A0A7R9E2D8"/>
<gene>
    <name evidence="21" type="ORF">TMSB3V08_LOCUS2960</name>
</gene>